<dbReference type="HOGENOM" id="CLU_063454_0_0_6"/>
<dbReference type="PANTHER" id="PTHR43796:SF2">
    <property type="entry name" value="CARBOXYNORSPERMIDINE SYNTHASE"/>
    <property type="match status" value="1"/>
</dbReference>
<dbReference type="InterPro" id="IPR036291">
    <property type="entry name" value="NAD(P)-bd_dom_sf"/>
</dbReference>
<name>B1KF81_SHEWM</name>
<dbReference type="eggNOG" id="COG1748">
    <property type="taxonomic scope" value="Bacteria"/>
</dbReference>
<accession>B1KF81</accession>
<evidence type="ECO:0000313" key="2">
    <source>
        <dbReference type="EMBL" id="ACA86622.1"/>
    </source>
</evidence>
<dbReference type="Pfam" id="PF03435">
    <property type="entry name" value="Sacchrp_dh_NADP"/>
    <property type="match status" value="1"/>
</dbReference>
<evidence type="ECO:0000259" key="1">
    <source>
        <dbReference type="Pfam" id="PF03435"/>
    </source>
</evidence>
<dbReference type="KEGG" id="swd:Swoo_2343"/>
<gene>
    <name evidence="2" type="ordered locus">Swoo_2343</name>
</gene>
<dbReference type="Proteomes" id="UP000002168">
    <property type="component" value="Chromosome"/>
</dbReference>
<dbReference type="EMBL" id="CP000961">
    <property type="protein sequence ID" value="ACA86622.1"/>
    <property type="molecule type" value="Genomic_DNA"/>
</dbReference>
<dbReference type="AlphaFoldDB" id="B1KF81"/>
<sequence length="376" mass="41189">MRKVVVLGGYGNFGKRIVENLADIDGITVMIAGRSSDKALSLIEKLKPGAAADLKPLVIDIFSQHFKDQLAKISPYLVIHTSGPFQAQDHRVPKACLDCGAHYIDLADDRRFVCDISELNAQAKERELLVVSGASSVPGLSSAVVDHYEKQFNLINSIELSIAPGNKAERGLATIEGILSYTGHAIKVFKDGRWQGAYGWMDSKVNDFGLFVGKRHLANVDVPDLELFPHRYRVSKQVSFQAGLEIPLLHLTMVGMAYLAKIGLVTNWAPLSKIIMSTSNLFISLGSDEGAMQVSINGVDNNQGAKQIKWTLYAPQGNGPHIPTLSTIILARKLLCEEKLDPAQFTGAKPCLGLLKLTEFNSYFDALNIFFEDKTC</sequence>
<dbReference type="InterPro" id="IPR005097">
    <property type="entry name" value="Sacchrp_dh_NADP-bd"/>
</dbReference>
<protein>
    <submittedName>
        <fullName evidence="2">Saccharopine dehydrogenase</fullName>
    </submittedName>
</protein>
<evidence type="ECO:0000313" key="3">
    <source>
        <dbReference type="Proteomes" id="UP000002168"/>
    </source>
</evidence>
<organism evidence="2 3">
    <name type="scientific">Shewanella woodyi (strain ATCC 51908 / MS32)</name>
    <dbReference type="NCBI Taxonomy" id="392500"/>
    <lineage>
        <taxon>Bacteria</taxon>
        <taxon>Pseudomonadati</taxon>
        <taxon>Pseudomonadota</taxon>
        <taxon>Gammaproteobacteria</taxon>
        <taxon>Alteromonadales</taxon>
        <taxon>Shewanellaceae</taxon>
        <taxon>Shewanella</taxon>
    </lineage>
</organism>
<reference evidence="2 3" key="1">
    <citation type="submission" date="2008-02" db="EMBL/GenBank/DDBJ databases">
        <title>Complete sequence of Shewanella woodyi ATCC 51908.</title>
        <authorList>
            <consortium name="US DOE Joint Genome Institute"/>
            <person name="Copeland A."/>
            <person name="Lucas S."/>
            <person name="Lapidus A."/>
            <person name="Glavina del Rio T."/>
            <person name="Dalin E."/>
            <person name="Tice H."/>
            <person name="Bruce D."/>
            <person name="Goodwin L."/>
            <person name="Pitluck S."/>
            <person name="Sims D."/>
            <person name="Brettin T."/>
            <person name="Detter J.C."/>
            <person name="Han C."/>
            <person name="Kuske C.R."/>
            <person name="Schmutz J."/>
            <person name="Larimer F."/>
            <person name="Land M."/>
            <person name="Hauser L."/>
            <person name="Kyrpides N."/>
            <person name="Lykidis A."/>
            <person name="Zhao J.-S."/>
            <person name="Richardson P."/>
        </authorList>
    </citation>
    <scope>NUCLEOTIDE SEQUENCE [LARGE SCALE GENOMIC DNA]</scope>
    <source>
        <strain evidence="3">ATCC 51908 / MS32</strain>
    </source>
</reference>
<dbReference type="RefSeq" id="WP_012324964.1">
    <property type="nucleotide sequence ID" value="NC_010506.1"/>
</dbReference>
<keyword evidence="3" id="KW-1185">Reference proteome</keyword>
<proteinExistence type="predicted"/>
<dbReference type="SUPFAM" id="SSF51735">
    <property type="entry name" value="NAD(P)-binding Rossmann-fold domains"/>
    <property type="match status" value="1"/>
</dbReference>
<feature type="domain" description="Saccharopine dehydrogenase NADP binding" evidence="1">
    <location>
        <begin position="4"/>
        <end position="108"/>
    </location>
</feature>
<dbReference type="PANTHER" id="PTHR43796">
    <property type="entry name" value="CARBOXYNORSPERMIDINE SYNTHASE"/>
    <property type="match status" value="1"/>
</dbReference>
<dbReference type="Gene3D" id="3.40.50.720">
    <property type="entry name" value="NAD(P)-binding Rossmann-like Domain"/>
    <property type="match status" value="1"/>
</dbReference>
<dbReference type="STRING" id="392500.Swoo_2343"/>